<dbReference type="KEGG" id="aca:ACP_0798"/>
<keyword evidence="2" id="KW-1185">Reference proteome</keyword>
<gene>
    <name evidence="1" type="ordered locus">ACP_0798</name>
</gene>
<organism evidence="1 2">
    <name type="scientific">Acidobacterium capsulatum (strain ATCC 51196 / DSM 11244 / BCRC 80197 / JCM 7670 / NBRC 15755 / NCIMB 13165 / 161)</name>
    <dbReference type="NCBI Taxonomy" id="240015"/>
    <lineage>
        <taxon>Bacteria</taxon>
        <taxon>Pseudomonadati</taxon>
        <taxon>Acidobacteriota</taxon>
        <taxon>Terriglobia</taxon>
        <taxon>Terriglobales</taxon>
        <taxon>Acidobacteriaceae</taxon>
        <taxon>Acidobacterium</taxon>
    </lineage>
</organism>
<evidence type="ECO:0000313" key="2">
    <source>
        <dbReference type="Proteomes" id="UP000002207"/>
    </source>
</evidence>
<dbReference type="HOGENOM" id="CLU_3007917_0_0_0"/>
<name>C1F2P9_ACIC5</name>
<reference evidence="1 2" key="1">
    <citation type="journal article" date="2009" name="Appl. Environ. Microbiol.">
        <title>Three genomes from the phylum Acidobacteria provide insight into the lifestyles of these microorganisms in soils.</title>
        <authorList>
            <person name="Ward N.L."/>
            <person name="Challacombe J.F."/>
            <person name="Janssen P.H."/>
            <person name="Henrissat B."/>
            <person name="Coutinho P.M."/>
            <person name="Wu M."/>
            <person name="Xie G."/>
            <person name="Haft D.H."/>
            <person name="Sait M."/>
            <person name="Badger J."/>
            <person name="Barabote R.D."/>
            <person name="Bradley B."/>
            <person name="Brettin T.S."/>
            <person name="Brinkac L.M."/>
            <person name="Bruce D."/>
            <person name="Creasy T."/>
            <person name="Daugherty S.C."/>
            <person name="Davidsen T.M."/>
            <person name="DeBoy R.T."/>
            <person name="Detter J.C."/>
            <person name="Dodson R.J."/>
            <person name="Durkin A.S."/>
            <person name="Ganapathy A."/>
            <person name="Gwinn-Giglio M."/>
            <person name="Han C.S."/>
            <person name="Khouri H."/>
            <person name="Kiss H."/>
            <person name="Kothari S.P."/>
            <person name="Madupu R."/>
            <person name="Nelson K.E."/>
            <person name="Nelson W.C."/>
            <person name="Paulsen I."/>
            <person name="Penn K."/>
            <person name="Ren Q."/>
            <person name="Rosovitz M.J."/>
            <person name="Selengut J.D."/>
            <person name="Shrivastava S."/>
            <person name="Sullivan S.A."/>
            <person name="Tapia R."/>
            <person name="Thompson L.S."/>
            <person name="Watkins K.L."/>
            <person name="Yang Q."/>
            <person name="Yu C."/>
            <person name="Zafar N."/>
            <person name="Zhou L."/>
            <person name="Kuske C.R."/>
        </authorList>
    </citation>
    <scope>NUCLEOTIDE SEQUENCE [LARGE SCALE GENOMIC DNA]</scope>
    <source>
        <strain evidence="2">ATCC 51196 / DSM 11244 / BCRC 80197 / JCM 7670 / NBRC 15755 / NCIMB 13165 / 161</strain>
    </source>
</reference>
<accession>C1F2P9</accession>
<dbReference type="RefSeq" id="WP_015895966.1">
    <property type="nucleotide sequence ID" value="NC_012483.1"/>
</dbReference>
<dbReference type="Proteomes" id="UP000002207">
    <property type="component" value="Chromosome"/>
</dbReference>
<dbReference type="AlphaFoldDB" id="C1F2P9"/>
<sequence>MTDTLWMCEQLRAGQVYNKVSFNTKKEAEDFIAKMQRMEPDLFWRIEPVEAKMVWN</sequence>
<dbReference type="InParanoid" id="C1F2P9"/>
<evidence type="ECO:0000313" key="1">
    <source>
        <dbReference type="EMBL" id="ACO32137.1"/>
    </source>
</evidence>
<dbReference type="eggNOG" id="ENOG5033IUP">
    <property type="taxonomic scope" value="Bacteria"/>
</dbReference>
<protein>
    <submittedName>
        <fullName evidence="1">Uncharacterized protein</fullName>
    </submittedName>
</protein>
<proteinExistence type="predicted"/>
<dbReference type="EMBL" id="CP001472">
    <property type="protein sequence ID" value="ACO32137.1"/>
    <property type="molecule type" value="Genomic_DNA"/>
</dbReference>